<keyword evidence="2" id="KW-1185">Reference proteome</keyword>
<comment type="caution">
    <text evidence="1">The sequence shown here is derived from an EMBL/GenBank/DDBJ whole genome shotgun (WGS) entry which is preliminary data.</text>
</comment>
<dbReference type="EMBL" id="QTSX02005836">
    <property type="protein sequence ID" value="KAJ9057005.1"/>
    <property type="molecule type" value="Genomic_DNA"/>
</dbReference>
<evidence type="ECO:0000313" key="1">
    <source>
        <dbReference type="EMBL" id="KAJ9057005.1"/>
    </source>
</evidence>
<protein>
    <submittedName>
        <fullName evidence="1">Uncharacterized protein</fullName>
    </submittedName>
</protein>
<name>A0ACC2S3V3_9FUNG</name>
<organism evidence="1 2">
    <name type="scientific">Entomophthora muscae</name>
    <dbReference type="NCBI Taxonomy" id="34485"/>
    <lineage>
        <taxon>Eukaryota</taxon>
        <taxon>Fungi</taxon>
        <taxon>Fungi incertae sedis</taxon>
        <taxon>Zoopagomycota</taxon>
        <taxon>Entomophthoromycotina</taxon>
        <taxon>Entomophthoromycetes</taxon>
        <taxon>Entomophthorales</taxon>
        <taxon>Entomophthoraceae</taxon>
        <taxon>Entomophthora</taxon>
    </lineage>
</organism>
<accession>A0ACC2S3V3</accession>
<proteinExistence type="predicted"/>
<gene>
    <name evidence="1" type="ORF">DSO57_1026586</name>
</gene>
<dbReference type="Proteomes" id="UP001165960">
    <property type="component" value="Unassembled WGS sequence"/>
</dbReference>
<evidence type="ECO:0000313" key="2">
    <source>
        <dbReference type="Proteomes" id="UP001165960"/>
    </source>
</evidence>
<reference evidence="1" key="1">
    <citation type="submission" date="2022-04" db="EMBL/GenBank/DDBJ databases">
        <title>Genome of the entomopathogenic fungus Entomophthora muscae.</title>
        <authorList>
            <person name="Elya C."/>
            <person name="Lovett B.R."/>
            <person name="Lee E."/>
            <person name="Macias A.M."/>
            <person name="Hajek A.E."/>
            <person name="De Bivort B.L."/>
            <person name="Kasson M.T."/>
            <person name="De Fine Licht H.H."/>
            <person name="Stajich J.E."/>
        </authorList>
    </citation>
    <scope>NUCLEOTIDE SEQUENCE</scope>
    <source>
        <strain evidence="1">Berkeley</strain>
    </source>
</reference>
<feature type="non-terminal residue" evidence="1">
    <location>
        <position position="1"/>
    </location>
</feature>
<sequence>NLLLLKLLLLTWTILPPLHQIPESDAEAPSTQDCSLWLLTGALVMDLDAYFPPPFTSGLLWEAPSSGYPSLSLDGILVVGPTRMGGRLCWSSPPLLQEWTDCWLERTGV</sequence>